<dbReference type="InterPro" id="IPR036271">
    <property type="entry name" value="Tet_transcr_reg_TetR-rel_C_sf"/>
</dbReference>
<accession>A0A9D2UCB5</accession>
<dbReference type="SUPFAM" id="SSF46689">
    <property type="entry name" value="Homeodomain-like"/>
    <property type="match status" value="1"/>
</dbReference>
<dbReference type="PRINTS" id="PR00455">
    <property type="entry name" value="HTHTETR"/>
</dbReference>
<dbReference type="InterPro" id="IPR009057">
    <property type="entry name" value="Homeodomain-like_sf"/>
</dbReference>
<sequence length="204" mass="22613">MSGYYLAEPDVTGLNQRQAAKAKRRMELLRAAAKIMADKGFHAMRLEDLGEAAGISGPAVYRYFSSKEEILTDLMTGISEKLLEEARAITRGLTDPRERLQALIHLQIDFAMTEPELIRLHARELFRMAEEGCERVRRTQGAILKMVAEALASYDPRYEGTAGRVAAQLLVGQINSLELTRGWASPALARQTAVHLAESAVGMR</sequence>
<dbReference type="Pfam" id="PF00440">
    <property type="entry name" value="TetR_N"/>
    <property type="match status" value="1"/>
</dbReference>
<evidence type="ECO:0000256" key="1">
    <source>
        <dbReference type="ARBA" id="ARBA00023125"/>
    </source>
</evidence>
<dbReference type="Proteomes" id="UP000823907">
    <property type="component" value="Unassembled WGS sequence"/>
</dbReference>
<organism evidence="4 5">
    <name type="scientific">Candidatus Corynebacterium intestinavium</name>
    <dbReference type="NCBI Taxonomy" id="2838531"/>
    <lineage>
        <taxon>Bacteria</taxon>
        <taxon>Bacillati</taxon>
        <taxon>Actinomycetota</taxon>
        <taxon>Actinomycetes</taxon>
        <taxon>Mycobacteriales</taxon>
        <taxon>Corynebacteriaceae</taxon>
        <taxon>Corynebacterium</taxon>
    </lineage>
</organism>
<dbReference type="PANTHER" id="PTHR30055">
    <property type="entry name" value="HTH-TYPE TRANSCRIPTIONAL REGULATOR RUTR"/>
    <property type="match status" value="1"/>
</dbReference>
<proteinExistence type="predicted"/>
<dbReference type="EMBL" id="DWUR01000112">
    <property type="protein sequence ID" value="HJD49826.1"/>
    <property type="molecule type" value="Genomic_DNA"/>
</dbReference>
<evidence type="ECO:0000313" key="5">
    <source>
        <dbReference type="Proteomes" id="UP000823907"/>
    </source>
</evidence>
<protein>
    <submittedName>
        <fullName evidence="4">TetR/AcrR family transcriptional regulator</fullName>
    </submittedName>
</protein>
<reference evidence="4" key="1">
    <citation type="journal article" date="2021" name="PeerJ">
        <title>Extensive microbial diversity within the chicken gut microbiome revealed by metagenomics and culture.</title>
        <authorList>
            <person name="Gilroy R."/>
            <person name="Ravi A."/>
            <person name="Getino M."/>
            <person name="Pursley I."/>
            <person name="Horton D.L."/>
            <person name="Alikhan N.F."/>
            <person name="Baker D."/>
            <person name="Gharbi K."/>
            <person name="Hall N."/>
            <person name="Watson M."/>
            <person name="Adriaenssens E.M."/>
            <person name="Foster-Nyarko E."/>
            <person name="Jarju S."/>
            <person name="Secka A."/>
            <person name="Antonio M."/>
            <person name="Oren A."/>
            <person name="Chaudhuri R.R."/>
            <person name="La Ragione R."/>
            <person name="Hildebrand F."/>
            <person name="Pallen M.J."/>
        </authorList>
    </citation>
    <scope>NUCLEOTIDE SEQUENCE</scope>
    <source>
        <strain evidence="4">5925</strain>
    </source>
</reference>
<dbReference type="Gene3D" id="1.10.357.10">
    <property type="entry name" value="Tetracycline Repressor, domain 2"/>
    <property type="match status" value="1"/>
</dbReference>
<dbReference type="InterPro" id="IPR050109">
    <property type="entry name" value="HTH-type_TetR-like_transc_reg"/>
</dbReference>
<keyword evidence="1 2" id="KW-0238">DNA-binding</keyword>
<gene>
    <name evidence="4" type="ORF">H9907_07035</name>
</gene>
<dbReference type="GO" id="GO:0003700">
    <property type="term" value="F:DNA-binding transcription factor activity"/>
    <property type="evidence" value="ECO:0007669"/>
    <property type="project" value="TreeGrafter"/>
</dbReference>
<evidence type="ECO:0000313" key="4">
    <source>
        <dbReference type="EMBL" id="HJD49826.1"/>
    </source>
</evidence>
<dbReference type="SUPFAM" id="SSF48498">
    <property type="entry name" value="Tetracyclin repressor-like, C-terminal domain"/>
    <property type="match status" value="1"/>
</dbReference>
<dbReference type="InterPro" id="IPR001647">
    <property type="entry name" value="HTH_TetR"/>
</dbReference>
<dbReference type="PROSITE" id="PS50977">
    <property type="entry name" value="HTH_TETR_2"/>
    <property type="match status" value="1"/>
</dbReference>
<dbReference type="GO" id="GO:0000976">
    <property type="term" value="F:transcription cis-regulatory region binding"/>
    <property type="evidence" value="ECO:0007669"/>
    <property type="project" value="TreeGrafter"/>
</dbReference>
<comment type="caution">
    <text evidence="4">The sequence shown here is derived from an EMBL/GenBank/DDBJ whole genome shotgun (WGS) entry which is preliminary data.</text>
</comment>
<dbReference type="AlphaFoldDB" id="A0A9D2UCB5"/>
<feature type="DNA-binding region" description="H-T-H motif" evidence="2">
    <location>
        <begin position="45"/>
        <end position="64"/>
    </location>
</feature>
<reference evidence="4" key="2">
    <citation type="submission" date="2021-04" db="EMBL/GenBank/DDBJ databases">
        <authorList>
            <person name="Gilroy R."/>
        </authorList>
    </citation>
    <scope>NUCLEOTIDE SEQUENCE</scope>
    <source>
        <strain evidence="4">5925</strain>
    </source>
</reference>
<evidence type="ECO:0000256" key="2">
    <source>
        <dbReference type="PROSITE-ProRule" id="PRU00335"/>
    </source>
</evidence>
<dbReference type="PANTHER" id="PTHR30055:SF237">
    <property type="entry name" value="TRANSCRIPTIONAL REPRESSOR MCE3R"/>
    <property type="match status" value="1"/>
</dbReference>
<evidence type="ECO:0000259" key="3">
    <source>
        <dbReference type="PROSITE" id="PS50977"/>
    </source>
</evidence>
<name>A0A9D2UCB5_9CORY</name>
<feature type="domain" description="HTH tetR-type" evidence="3">
    <location>
        <begin position="22"/>
        <end position="82"/>
    </location>
</feature>
<dbReference type="Gene3D" id="1.10.10.60">
    <property type="entry name" value="Homeodomain-like"/>
    <property type="match status" value="1"/>
</dbReference>